<gene>
    <name evidence="1" type="ORF">MP3633_0026</name>
</gene>
<organism evidence="1 2">
    <name type="scientific">Marinomonas primoryensis</name>
    <dbReference type="NCBI Taxonomy" id="178399"/>
    <lineage>
        <taxon>Bacteria</taxon>
        <taxon>Pseudomonadati</taxon>
        <taxon>Pseudomonadota</taxon>
        <taxon>Gammaproteobacteria</taxon>
        <taxon>Oceanospirillales</taxon>
        <taxon>Oceanospirillaceae</taxon>
        <taxon>Marinomonas</taxon>
    </lineage>
</organism>
<dbReference type="AlphaFoldDB" id="A0A859CRM9"/>
<name>A0A859CRM9_9GAMM</name>
<dbReference type="Proteomes" id="UP000509371">
    <property type="component" value="Chromosome"/>
</dbReference>
<dbReference type="EMBL" id="CP054301">
    <property type="protein sequence ID" value="QKK78764.1"/>
    <property type="molecule type" value="Genomic_DNA"/>
</dbReference>
<dbReference type="KEGG" id="mpri:MP3633_0026"/>
<sequence>MLVYQYGYHFHKALFDAKLACRGNRAIFNGCLLINQVA</sequence>
<evidence type="ECO:0000313" key="2">
    <source>
        <dbReference type="Proteomes" id="UP000509371"/>
    </source>
</evidence>
<reference evidence="1 2" key="1">
    <citation type="submission" date="2020-06" db="EMBL/GenBank/DDBJ databases">
        <authorList>
            <person name="Voronona O.L."/>
            <person name="Aksenova E.I."/>
            <person name="Kunda M.S."/>
            <person name="Semenov A.N."/>
            <person name="Ryzhova N."/>
        </authorList>
    </citation>
    <scope>NUCLEOTIDE SEQUENCE [LARGE SCALE GENOMIC DNA]</scope>
    <source>
        <strain evidence="1 2">MPKMM3633</strain>
    </source>
</reference>
<accession>A0A859CRM9</accession>
<proteinExistence type="predicted"/>
<evidence type="ECO:0000313" key="1">
    <source>
        <dbReference type="EMBL" id="QKK78764.1"/>
    </source>
</evidence>
<protein>
    <submittedName>
        <fullName evidence="1">Uncharacterized protein</fullName>
    </submittedName>
</protein>